<dbReference type="InterPro" id="IPR005467">
    <property type="entry name" value="His_kinase_dom"/>
</dbReference>
<dbReference type="Pfam" id="PF13426">
    <property type="entry name" value="PAS_9"/>
    <property type="match status" value="1"/>
</dbReference>
<dbReference type="PROSITE" id="PS50109">
    <property type="entry name" value="HIS_KIN"/>
    <property type="match status" value="1"/>
</dbReference>
<dbReference type="OrthoDB" id="9813151at2"/>
<dbReference type="FunFam" id="3.30.565.10:FF:000006">
    <property type="entry name" value="Sensor histidine kinase WalK"/>
    <property type="match status" value="1"/>
</dbReference>
<dbReference type="CDD" id="cd00075">
    <property type="entry name" value="HATPase"/>
    <property type="match status" value="1"/>
</dbReference>
<evidence type="ECO:0000256" key="7">
    <source>
        <dbReference type="ARBA" id="ARBA00023136"/>
    </source>
</evidence>
<dbReference type="InterPro" id="IPR036097">
    <property type="entry name" value="HisK_dim/P_sf"/>
</dbReference>
<dbReference type="CDD" id="cd00082">
    <property type="entry name" value="HisKA"/>
    <property type="match status" value="1"/>
</dbReference>
<dbReference type="AlphaFoldDB" id="Q2ISL3"/>
<dbReference type="SUPFAM" id="SSF47384">
    <property type="entry name" value="Homodimeric domain of signal transducing histidine kinase"/>
    <property type="match status" value="1"/>
</dbReference>
<dbReference type="Pfam" id="PF02518">
    <property type="entry name" value="HATPase_c"/>
    <property type="match status" value="1"/>
</dbReference>
<dbReference type="EMBL" id="CP000250">
    <property type="protein sequence ID" value="ABD08797.1"/>
    <property type="molecule type" value="Genomic_DNA"/>
</dbReference>
<dbReference type="NCBIfam" id="TIGR00229">
    <property type="entry name" value="sensory_box"/>
    <property type="match status" value="2"/>
</dbReference>
<dbReference type="Gene3D" id="3.40.50.2300">
    <property type="match status" value="1"/>
</dbReference>
<evidence type="ECO:0000256" key="4">
    <source>
        <dbReference type="ARBA" id="ARBA00022679"/>
    </source>
</evidence>
<dbReference type="InterPro" id="IPR036890">
    <property type="entry name" value="HATPase_C_sf"/>
</dbReference>
<dbReference type="SUPFAM" id="SSF55785">
    <property type="entry name" value="PYP-like sensor domain (PAS domain)"/>
    <property type="match status" value="2"/>
</dbReference>
<keyword evidence="4 13" id="KW-0808">Transferase</keyword>
<dbReference type="KEGG" id="rpb:RPB_4104"/>
<evidence type="ECO:0000256" key="8">
    <source>
        <dbReference type="PROSITE-ProRule" id="PRU00169"/>
    </source>
</evidence>
<dbReference type="PANTHER" id="PTHR43547">
    <property type="entry name" value="TWO-COMPONENT HISTIDINE KINASE"/>
    <property type="match status" value="1"/>
</dbReference>
<evidence type="ECO:0000259" key="11">
    <source>
        <dbReference type="PROSITE" id="PS50112"/>
    </source>
</evidence>
<dbReference type="InterPro" id="IPR000700">
    <property type="entry name" value="PAS-assoc_C"/>
</dbReference>
<dbReference type="EC" id="2.7.13.3" evidence="2"/>
<evidence type="ECO:0000256" key="3">
    <source>
        <dbReference type="ARBA" id="ARBA00022553"/>
    </source>
</evidence>
<dbReference type="InterPro" id="IPR003661">
    <property type="entry name" value="HisK_dim/P_dom"/>
</dbReference>
<dbReference type="InterPro" id="IPR000014">
    <property type="entry name" value="PAS"/>
</dbReference>
<evidence type="ECO:0000256" key="2">
    <source>
        <dbReference type="ARBA" id="ARBA00012438"/>
    </source>
</evidence>
<dbReference type="HOGENOM" id="CLU_448112_0_0_5"/>
<dbReference type="CDD" id="cd00130">
    <property type="entry name" value="PAS"/>
    <property type="match status" value="1"/>
</dbReference>
<evidence type="ECO:0000313" key="14">
    <source>
        <dbReference type="Proteomes" id="UP000008809"/>
    </source>
</evidence>
<dbReference type="Gene3D" id="3.30.565.10">
    <property type="entry name" value="Histidine kinase-like ATPase, C-terminal domain"/>
    <property type="match status" value="1"/>
</dbReference>
<keyword evidence="7" id="KW-0472">Membrane</keyword>
<feature type="domain" description="Response regulatory" evidence="10">
    <location>
        <begin position="437"/>
        <end position="557"/>
    </location>
</feature>
<dbReference type="SMART" id="SM00387">
    <property type="entry name" value="HATPase_c"/>
    <property type="match status" value="1"/>
</dbReference>
<dbReference type="PRINTS" id="PR00344">
    <property type="entry name" value="BCTRLSENSOR"/>
</dbReference>
<evidence type="ECO:0000313" key="13">
    <source>
        <dbReference type="EMBL" id="ABD08797.1"/>
    </source>
</evidence>
<organism evidence="13 14">
    <name type="scientific">Rhodopseudomonas palustris (strain HaA2)</name>
    <dbReference type="NCBI Taxonomy" id="316058"/>
    <lineage>
        <taxon>Bacteria</taxon>
        <taxon>Pseudomonadati</taxon>
        <taxon>Pseudomonadota</taxon>
        <taxon>Alphaproteobacteria</taxon>
        <taxon>Hyphomicrobiales</taxon>
        <taxon>Nitrobacteraceae</taxon>
        <taxon>Rhodopseudomonas</taxon>
    </lineage>
</organism>
<name>Q2ISL3_RHOP2</name>
<keyword evidence="6" id="KW-0902">Two-component regulatory system</keyword>
<dbReference type="RefSeq" id="WP_011442981.1">
    <property type="nucleotide sequence ID" value="NC_007778.1"/>
</dbReference>
<dbReference type="Pfam" id="PF00989">
    <property type="entry name" value="PAS"/>
    <property type="match status" value="1"/>
</dbReference>
<feature type="domain" description="Histidine kinase" evidence="9">
    <location>
        <begin position="205"/>
        <end position="424"/>
    </location>
</feature>
<dbReference type="Pfam" id="PF00072">
    <property type="entry name" value="Response_reg"/>
    <property type="match status" value="1"/>
</dbReference>
<dbReference type="FunFam" id="1.10.287.130:FF:000001">
    <property type="entry name" value="Two-component sensor histidine kinase"/>
    <property type="match status" value="1"/>
</dbReference>
<accession>Q2ISL3</accession>
<dbReference type="GO" id="GO:0006355">
    <property type="term" value="P:regulation of DNA-templated transcription"/>
    <property type="evidence" value="ECO:0007669"/>
    <property type="project" value="InterPro"/>
</dbReference>
<gene>
    <name evidence="13" type="ordered locus">RPB_4104</name>
</gene>
<dbReference type="InterPro" id="IPR013767">
    <property type="entry name" value="PAS_fold"/>
</dbReference>
<dbReference type="Gene3D" id="3.30.450.20">
    <property type="entry name" value="PAS domain"/>
    <property type="match status" value="2"/>
</dbReference>
<dbReference type="PROSITE" id="PS50112">
    <property type="entry name" value="PAS"/>
    <property type="match status" value="1"/>
</dbReference>
<dbReference type="PANTHER" id="PTHR43547:SF2">
    <property type="entry name" value="HYBRID SIGNAL TRANSDUCTION HISTIDINE KINASE C"/>
    <property type="match status" value="1"/>
</dbReference>
<dbReference type="CDD" id="cd00156">
    <property type="entry name" value="REC"/>
    <property type="match status" value="1"/>
</dbReference>
<evidence type="ECO:0000259" key="9">
    <source>
        <dbReference type="PROSITE" id="PS50109"/>
    </source>
</evidence>
<dbReference type="Gene3D" id="1.10.287.130">
    <property type="match status" value="1"/>
</dbReference>
<dbReference type="PROSITE" id="PS50113">
    <property type="entry name" value="PAC"/>
    <property type="match status" value="1"/>
</dbReference>
<dbReference type="InterPro" id="IPR001789">
    <property type="entry name" value="Sig_transdc_resp-reg_receiver"/>
</dbReference>
<dbReference type="PROSITE" id="PS50110">
    <property type="entry name" value="RESPONSE_REGULATORY"/>
    <property type="match status" value="1"/>
</dbReference>
<evidence type="ECO:0000256" key="5">
    <source>
        <dbReference type="ARBA" id="ARBA00022777"/>
    </source>
</evidence>
<evidence type="ECO:0000256" key="1">
    <source>
        <dbReference type="ARBA" id="ARBA00000085"/>
    </source>
</evidence>
<comment type="catalytic activity">
    <reaction evidence="1">
        <text>ATP + protein L-histidine = ADP + protein N-phospho-L-histidine.</text>
        <dbReference type="EC" id="2.7.13.3"/>
    </reaction>
</comment>
<dbReference type="eggNOG" id="COG5002">
    <property type="taxonomic scope" value="Bacteria"/>
</dbReference>
<evidence type="ECO:0000256" key="6">
    <source>
        <dbReference type="ARBA" id="ARBA00023012"/>
    </source>
</evidence>
<keyword evidence="14" id="KW-1185">Reference proteome</keyword>
<feature type="domain" description="PAC" evidence="12">
    <location>
        <begin position="23"/>
        <end position="73"/>
    </location>
</feature>
<dbReference type="SMART" id="SM00091">
    <property type="entry name" value="PAS"/>
    <property type="match status" value="1"/>
</dbReference>
<dbReference type="Proteomes" id="UP000008809">
    <property type="component" value="Chromosome"/>
</dbReference>
<dbReference type="SMART" id="SM00388">
    <property type="entry name" value="HisKA"/>
    <property type="match status" value="1"/>
</dbReference>
<feature type="domain" description="PAS" evidence="11">
    <location>
        <begin position="74"/>
        <end position="119"/>
    </location>
</feature>
<sequence>MPERLIADKLRTAEDARTQQIGTGIELIARRKDGSEFPIEIMLSPLDSPEGVLVTAAIRDISERKDAEKHLVQMEGRYQALLEAAPDAMVVVNQTGEIVLLNLQAEKQFAYRRDELLGQKVTNIIPEGFAERLIADRLRSREDALAQHIGAGIELTGRRKDGSEFPIEIMLSPLESEGSILVTAAIREISARKHMERLRDEFVATVSHELRTPLTSISGSLGLLVGQWVGIFPEPAARLVAIAYKNSQRLVRLINDILDIEKLGDGRVVFNLCRVDVHAIVEQAIESNRGFAEGYGVNVGLTTASRSSDVNADPDRLAQVITNLLSNAIKASPPGRDVLVAVEPHDAFVRISVRDQGDGIPATFRLHIFEKFAQADATDARQKGGTGLGLSIVKQIVERLNGRVSFEDAAGGGTVFCVDLPEWKIPIDERPSVPKYRVLHLDDDPNILAAVAHALSPAAQVISVGSLQDARRILSVDPVDMVLLDISLGEHSGLELLADLHDADGEAIPVIVFCTSPIELTPDGQVHVILVKSRTPLDSLLASVRDCLAHREHREVA</sequence>
<dbReference type="InterPro" id="IPR004358">
    <property type="entry name" value="Sig_transdc_His_kin-like_C"/>
</dbReference>
<reference evidence="13 14" key="1">
    <citation type="submission" date="2006-01" db="EMBL/GenBank/DDBJ databases">
        <title>Complete sequence of Rhodopseudomonas palustris HaA2.</title>
        <authorList>
            <consortium name="US DOE Joint Genome Institute"/>
            <person name="Copeland A."/>
            <person name="Lucas S."/>
            <person name="Lapidus A."/>
            <person name="Barry K."/>
            <person name="Detter J.C."/>
            <person name="Glavina T."/>
            <person name="Hammon N."/>
            <person name="Israni S."/>
            <person name="Pitluck S."/>
            <person name="Chain P."/>
            <person name="Malfatti S."/>
            <person name="Shin M."/>
            <person name="Vergez L."/>
            <person name="Schmutz J."/>
            <person name="Larimer F."/>
            <person name="Land M."/>
            <person name="Hauser L."/>
            <person name="Pelletier D.A."/>
            <person name="Kyrpides N."/>
            <person name="Anderson I."/>
            <person name="Oda Y."/>
            <person name="Harwood C.S."/>
            <person name="Richardson P."/>
        </authorList>
    </citation>
    <scope>NUCLEOTIDE SEQUENCE [LARGE SCALE GENOMIC DNA]</scope>
    <source>
        <strain evidence="13 14">HaA2</strain>
    </source>
</reference>
<dbReference type="GO" id="GO:0000155">
    <property type="term" value="F:phosphorelay sensor kinase activity"/>
    <property type="evidence" value="ECO:0007669"/>
    <property type="project" value="InterPro"/>
</dbReference>
<keyword evidence="3 8" id="KW-0597">Phosphoprotein</keyword>
<dbReference type="InterPro" id="IPR011006">
    <property type="entry name" value="CheY-like_superfamily"/>
</dbReference>
<proteinExistence type="predicted"/>
<keyword evidence="5 13" id="KW-0418">Kinase</keyword>
<dbReference type="SUPFAM" id="SSF52172">
    <property type="entry name" value="CheY-like"/>
    <property type="match status" value="1"/>
</dbReference>
<protein>
    <recommendedName>
        <fullName evidence="2">histidine kinase</fullName>
        <ecNumber evidence="2">2.7.13.3</ecNumber>
    </recommendedName>
</protein>
<feature type="modified residue" description="4-aspartylphosphate" evidence="8">
    <location>
        <position position="485"/>
    </location>
</feature>
<dbReference type="eggNOG" id="COG2205">
    <property type="taxonomic scope" value="Bacteria"/>
</dbReference>
<dbReference type="Pfam" id="PF00512">
    <property type="entry name" value="HisKA"/>
    <property type="match status" value="1"/>
</dbReference>
<dbReference type="SUPFAM" id="SSF55874">
    <property type="entry name" value="ATPase domain of HSP90 chaperone/DNA topoisomerase II/histidine kinase"/>
    <property type="match status" value="1"/>
</dbReference>
<evidence type="ECO:0000259" key="12">
    <source>
        <dbReference type="PROSITE" id="PS50113"/>
    </source>
</evidence>
<dbReference type="InterPro" id="IPR035965">
    <property type="entry name" value="PAS-like_dom_sf"/>
</dbReference>
<dbReference type="STRING" id="316058.RPB_4104"/>
<dbReference type="InterPro" id="IPR003594">
    <property type="entry name" value="HATPase_dom"/>
</dbReference>
<evidence type="ECO:0000259" key="10">
    <source>
        <dbReference type="PROSITE" id="PS50110"/>
    </source>
</evidence>